<evidence type="ECO:0000313" key="7">
    <source>
        <dbReference type="EMBL" id="CDO55849.1"/>
    </source>
</evidence>
<comment type="subunit">
    <text evidence="5">The glycine cleavage system is composed of four proteins: P, T, L and H.</text>
</comment>
<dbReference type="SUPFAM" id="SSF51230">
    <property type="entry name" value="Single hybrid motif"/>
    <property type="match status" value="1"/>
</dbReference>
<dbReference type="HAMAP" id="MF_00272">
    <property type="entry name" value="GcvH"/>
    <property type="match status" value="1"/>
</dbReference>
<dbReference type="InterPro" id="IPR003016">
    <property type="entry name" value="2-oxoA_DH_lipoyl-BS"/>
</dbReference>
<sequence>MLSAVRLSTRMLAAPTRRVFAAPAIRSSFAGALRFSSSNVITPGSAVTAYSSSEPIVKYTEDHEWIALHDDGIAFIGITKYAADALGDATYIELPNPGDVVEKGESIGSVESVKSASEIYSPVSCEIVEGNKDLEESAALINKDPQGDAWFAKIKVTEKDEIDELMNLEAYEEFIASH</sequence>
<dbReference type="InterPro" id="IPR002930">
    <property type="entry name" value="GCV_H"/>
</dbReference>
<reference evidence="8" key="2">
    <citation type="journal article" date="2020" name="Front. Microbiol.">
        <title>Phenotypic and Genetic Characterization of the Cheese Ripening Yeast Geotrichum candidum.</title>
        <authorList>
            <person name="Perkins V."/>
            <person name="Vignola S."/>
            <person name="Lessard M.H."/>
            <person name="Plante P.L."/>
            <person name="Corbeil J."/>
            <person name="Dugat-Bony E."/>
            <person name="Frenette M."/>
            <person name="Labrie S."/>
        </authorList>
    </citation>
    <scope>NUCLEOTIDE SEQUENCE</scope>
    <source>
        <strain evidence="8">LMA-70</strain>
    </source>
</reference>
<comment type="cofactor">
    <cofactor evidence="5">
        <name>(R)-lipoate</name>
        <dbReference type="ChEBI" id="CHEBI:83088"/>
    </cofactor>
    <text evidence="5">Binds 1 lipoyl cofactor covalently.</text>
</comment>
<dbReference type="InterPro" id="IPR011053">
    <property type="entry name" value="Single_hybrid_motif"/>
</dbReference>
<comment type="function">
    <text evidence="5">The H protein shuttles the methylamine group of glycine from the P protein to the T protein.</text>
</comment>
<evidence type="ECO:0000256" key="3">
    <source>
        <dbReference type="ARBA" id="ARBA00022946"/>
    </source>
</evidence>
<feature type="modified residue" description="N6-lipoyllysine" evidence="4">
    <location>
        <position position="114"/>
    </location>
</feature>
<dbReference type="PANTHER" id="PTHR11715">
    <property type="entry name" value="GLYCINE CLEAVAGE SYSTEM H PROTEIN"/>
    <property type="match status" value="1"/>
</dbReference>
<accession>A0A0J9XEW8</accession>
<dbReference type="GO" id="GO:0009249">
    <property type="term" value="P:protein lipoylation"/>
    <property type="evidence" value="ECO:0007669"/>
    <property type="project" value="TreeGrafter"/>
</dbReference>
<dbReference type="PROSITE" id="PS00189">
    <property type="entry name" value="LIPOYL"/>
    <property type="match status" value="1"/>
</dbReference>
<dbReference type="GO" id="GO:0005739">
    <property type="term" value="C:mitochondrion"/>
    <property type="evidence" value="ECO:0007669"/>
    <property type="project" value="UniProtKB-SubCell"/>
</dbReference>
<protein>
    <recommendedName>
        <fullName evidence="5">Glycine cleavage system H protein</fullName>
    </recommendedName>
</protein>
<dbReference type="PANTHER" id="PTHR11715:SF3">
    <property type="entry name" value="GLYCINE CLEAVAGE SYSTEM H PROTEIN-RELATED"/>
    <property type="match status" value="1"/>
</dbReference>
<dbReference type="Gene3D" id="2.40.50.100">
    <property type="match status" value="1"/>
</dbReference>
<evidence type="ECO:0000256" key="5">
    <source>
        <dbReference type="RuleBase" id="RU364055"/>
    </source>
</evidence>
<evidence type="ECO:0000256" key="4">
    <source>
        <dbReference type="PIRSR" id="PIRSR617453-50"/>
    </source>
</evidence>
<evidence type="ECO:0000259" key="6">
    <source>
        <dbReference type="PROSITE" id="PS50968"/>
    </source>
</evidence>
<dbReference type="EMBL" id="QQZK01000029">
    <property type="protein sequence ID" value="KAF5102507.1"/>
    <property type="molecule type" value="Genomic_DNA"/>
</dbReference>
<keyword evidence="2 4" id="KW-0450">Lipoyl</keyword>
<dbReference type="InterPro" id="IPR017453">
    <property type="entry name" value="GCV_H_sub"/>
</dbReference>
<dbReference type="PROSITE" id="PS50968">
    <property type="entry name" value="BIOTINYL_LIPOYL"/>
    <property type="match status" value="1"/>
</dbReference>
<evidence type="ECO:0000256" key="2">
    <source>
        <dbReference type="ARBA" id="ARBA00022823"/>
    </source>
</evidence>
<organism evidence="7 9">
    <name type="scientific">Geotrichum candidum</name>
    <name type="common">Oospora lactis</name>
    <name type="synonym">Dipodascus geotrichum</name>
    <dbReference type="NCBI Taxonomy" id="1173061"/>
    <lineage>
        <taxon>Eukaryota</taxon>
        <taxon>Fungi</taxon>
        <taxon>Dikarya</taxon>
        <taxon>Ascomycota</taxon>
        <taxon>Saccharomycotina</taxon>
        <taxon>Dipodascomycetes</taxon>
        <taxon>Dipodascales</taxon>
        <taxon>Dipodascaceae</taxon>
        <taxon>Geotrichum</taxon>
    </lineage>
</organism>
<dbReference type="InterPro" id="IPR033753">
    <property type="entry name" value="GCV_H/Fam206"/>
</dbReference>
<keyword evidence="5" id="KW-0496">Mitochondrion</keyword>
<comment type="subcellular location">
    <subcellularLocation>
        <location evidence="5">Mitochondrion</location>
    </subcellularLocation>
</comment>
<comment type="similarity">
    <text evidence="1 5">Belongs to the GcvH family.</text>
</comment>
<dbReference type="GO" id="GO:0019464">
    <property type="term" value="P:glycine decarboxylation via glycine cleavage system"/>
    <property type="evidence" value="ECO:0007669"/>
    <property type="project" value="UniProtKB-UniRule"/>
</dbReference>
<dbReference type="OrthoDB" id="10264154at2759"/>
<reference evidence="7 9" key="1">
    <citation type="submission" date="2014-03" db="EMBL/GenBank/DDBJ databases">
        <authorList>
            <person name="Casaregola S."/>
        </authorList>
    </citation>
    <scope>NUCLEOTIDE SEQUENCE [LARGE SCALE GENOMIC DNA]</scope>
    <source>
        <strain evidence="7 9">CLIB 918</strain>
    </source>
</reference>
<reference evidence="8" key="3">
    <citation type="submission" date="2020-01" db="EMBL/GenBank/DDBJ databases">
        <authorList>
            <person name="Perkins V."/>
            <person name="Lessard M.-H."/>
            <person name="Dugat-Bony E."/>
            <person name="Frenette M."/>
            <person name="Labrie S."/>
        </authorList>
    </citation>
    <scope>NUCLEOTIDE SEQUENCE</scope>
    <source>
        <strain evidence="8">LMA-70</strain>
    </source>
</reference>
<gene>
    <name evidence="7" type="ORF">BN980_GECA12s03255g</name>
    <name evidence="8" type="ORF">DV451_001800</name>
</gene>
<dbReference type="InterPro" id="IPR000089">
    <property type="entry name" value="Biotin_lipoyl"/>
</dbReference>
<dbReference type="CDD" id="cd06848">
    <property type="entry name" value="GCS_H"/>
    <property type="match status" value="1"/>
</dbReference>
<keyword evidence="9" id="KW-1185">Reference proteome</keyword>
<dbReference type="NCBIfam" id="NF002270">
    <property type="entry name" value="PRK01202.1"/>
    <property type="match status" value="1"/>
</dbReference>
<dbReference type="GO" id="GO:0005960">
    <property type="term" value="C:glycine cleavage complex"/>
    <property type="evidence" value="ECO:0007669"/>
    <property type="project" value="UniProtKB-UniRule"/>
</dbReference>
<feature type="domain" description="Lipoyl-binding" evidence="6">
    <location>
        <begin position="73"/>
        <end position="155"/>
    </location>
</feature>
<keyword evidence="3 5" id="KW-0809">Transit peptide</keyword>
<dbReference type="AlphaFoldDB" id="A0A0J9XEW8"/>
<dbReference type="STRING" id="1173061.A0A0J9XEW8"/>
<comment type="caution">
    <text evidence="7">The sequence shown here is derived from an EMBL/GenBank/DDBJ whole genome shotgun (WGS) entry which is preliminary data.</text>
</comment>
<dbReference type="Proteomes" id="UP000242525">
    <property type="component" value="Unassembled WGS sequence"/>
</dbReference>
<dbReference type="EMBL" id="CCBN010000012">
    <property type="protein sequence ID" value="CDO55849.1"/>
    <property type="molecule type" value="Genomic_DNA"/>
</dbReference>
<evidence type="ECO:0000313" key="8">
    <source>
        <dbReference type="EMBL" id="KAF5102507.1"/>
    </source>
</evidence>
<proteinExistence type="inferred from homology"/>
<evidence type="ECO:0000313" key="9">
    <source>
        <dbReference type="Proteomes" id="UP000242525"/>
    </source>
</evidence>
<name>A0A0J9XEW8_GEOCN</name>
<evidence type="ECO:0000256" key="1">
    <source>
        <dbReference type="ARBA" id="ARBA00009249"/>
    </source>
</evidence>
<dbReference type="NCBIfam" id="TIGR00527">
    <property type="entry name" value="gcvH"/>
    <property type="match status" value="1"/>
</dbReference>
<dbReference type="Proteomes" id="UP000750522">
    <property type="component" value="Unassembled WGS sequence"/>
</dbReference>
<dbReference type="Pfam" id="PF01597">
    <property type="entry name" value="GCV_H"/>
    <property type="match status" value="1"/>
</dbReference>